<keyword evidence="3" id="KW-0507">mRNA processing</keyword>
<dbReference type="InterPro" id="IPR003107">
    <property type="entry name" value="HAT"/>
</dbReference>
<dbReference type="Pfam" id="PF23231">
    <property type="entry name" value="HAT_Syf1_CNRKL1_C"/>
    <property type="match status" value="1"/>
</dbReference>
<keyword evidence="7" id="KW-0539">Nucleus</keyword>
<dbReference type="GO" id="GO:0071007">
    <property type="term" value="C:U2-type catalytic step 2 spliceosome"/>
    <property type="evidence" value="ECO:0007669"/>
    <property type="project" value="TreeGrafter"/>
</dbReference>
<evidence type="ECO:0000256" key="4">
    <source>
        <dbReference type="ARBA" id="ARBA00022728"/>
    </source>
</evidence>
<feature type="domain" description="Pre-mRNA-splicing factor SYF1 central HAT repeats" evidence="8">
    <location>
        <begin position="168"/>
        <end position="372"/>
    </location>
</feature>
<dbReference type="Gramene" id="OE9A072131T1">
    <property type="protein sequence ID" value="OE9A072131C1"/>
    <property type="gene ID" value="OE9A072131"/>
</dbReference>
<keyword evidence="5" id="KW-0677">Repeat</keyword>
<proteinExistence type="inferred from homology"/>
<dbReference type="Pfam" id="PF23233">
    <property type="entry name" value="HAT_Syf1_CNRKL1_N"/>
    <property type="match status" value="1"/>
</dbReference>
<sequence>MDADADQVADTTPTDVASWRYLNLLPCSSELERSEPDKAVKLYKEAICGNPGSYKLWHAYLLFRTRQLEGKPLDDPLYETVNKCFDEALVFMHRMPRIWIEYCTLLDRQLFVTRTRRAFNKAIESLPVTQHTRIWPLYIEFVKRSYVPVETAVRVFKRYMQLKPEDAEEFIDYLHVKNRIDEAATLLCDIINRPHFQSKRNKTKYQLWEELCDMICEYADQIQSINAEAILRDGIARHSDQQGRLWNALARYYVHLGMFASARNIYDEAIHAVKTKKDFVEVWEAYTNFEEKYIERLLEQDDLTEEQMFDLEIRQASLEELITNNGLLLNRVALRQNPHNVREWQKRVQLCDQLPDAPTAKEETFIEAIKTIDPKQALGRYEDIWIDYATFQVESNDIERAREVFDKAVEAKFAKYDDLARVWCAYIELELRLVSGRAMKLAKRSTVTLKNLNLWSLYADLEENFGTFASAKAVYERILDLRIATPQLILNYADFLEERNYFEESFRAFERGVSIFKWPYSLPIWHTYLSKFFKRYGFKKLDRARDLLEHCLKDCPSAHSFEIYLLYAKLEEEEGLLSRAQDVYSRAVTKIEPKQRGDLFKIYIMSMMKLVDITEIRSIYEQAISTLDNKRARDFCLSYANLEEEQDEIDRARTIYSYCSQMCDPRVDKEFWTLWAEFEQRHGNLESIDDMLRIKRSVEAIQPHQMLPVNPSAA</sequence>
<dbReference type="GO" id="GO:0071014">
    <property type="term" value="C:post-mRNA release spliceosomal complex"/>
    <property type="evidence" value="ECO:0007669"/>
    <property type="project" value="TreeGrafter"/>
</dbReference>
<organism evidence="11 12">
    <name type="scientific">Olea europaea subsp. europaea</name>
    <dbReference type="NCBI Taxonomy" id="158383"/>
    <lineage>
        <taxon>Eukaryota</taxon>
        <taxon>Viridiplantae</taxon>
        <taxon>Streptophyta</taxon>
        <taxon>Embryophyta</taxon>
        <taxon>Tracheophyta</taxon>
        <taxon>Spermatophyta</taxon>
        <taxon>Magnoliopsida</taxon>
        <taxon>eudicotyledons</taxon>
        <taxon>Gunneridae</taxon>
        <taxon>Pentapetalae</taxon>
        <taxon>asterids</taxon>
        <taxon>lamiids</taxon>
        <taxon>Lamiales</taxon>
        <taxon>Oleaceae</taxon>
        <taxon>Oleeae</taxon>
        <taxon>Olea</taxon>
    </lineage>
</organism>
<dbReference type="AlphaFoldDB" id="A0A8S0TGB2"/>
<comment type="subcellular location">
    <subcellularLocation>
        <location evidence="1">Nucleus</location>
    </subcellularLocation>
</comment>
<dbReference type="Gene3D" id="1.25.40.10">
    <property type="entry name" value="Tetratricopeptide repeat domain"/>
    <property type="match status" value="4"/>
</dbReference>
<reference evidence="11 12" key="1">
    <citation type="submission" date="2019-12" db="EMBL/GenBank/DDBJ databases">
        <authorList>
            <person name="Alioto T."/>
            <person name="Alioto T."/>
            <person name="Gomez Garrido J."/>
        </authorList>
    </citation>
    <scope>NUCLEOTIDE SEQUENCE [LARGE SCALE GENOMIC DNA]</scope>
</reference>
<evidence type="ECO:0000256" key="2">
    <source>
        <dbReference type="ARBA" id="ARBA00008644"/>
    </source>
</evidence>
<dbReference type="Pfam" id="PF23220">
    <property type="entry name" value="HAT_Syf1_M"/>
    <property type="match status" value="1"/>
</dbReference>
<dbReference type="PANTHER" id="PTHR11246:SF5">
    <property type="entry name" value="PRE-MRNA-SPLICING FACTOR SYF1"/>
    <property type="match status" value="1"/>
</dbReference>
<dbReference type="SUPFAM" id="SSF48452">
    <property type="entry name" value="TPR-like"/>
    <property type="match status" value="2"/>
</dbReference>
<dbReference type="PANTHER" id="PTHR11246">
    <property type="entry name" value="PRE-MRNA SPLICING FACTOR"/>
    <property type="match status" value="1"/>
</dbReference>
<comment type="similarity">
    <text evidence="2">Belongs to the crooked-neck family.</text>
</comment>
<gene>
    <name evidence="11" type="ORF">OLEA9_A072131</name>
</gene>
<keyword evidence="4" id="KW-0747">Spliceosome</keyword>
<keyword evidence="12" id="KW-1185">Reference proteome</keyword>
<dbReference type="InterPro" id="IPR056350">
    <property type="entry name" value="HAT_Syf1_central"/>
</dbReference>
<keyword evidence="6" id="KW-0508">mRNA splicing</keyword>
<evidence type="ECO:0000256" key="3">
    <source>
        <dbReference type="ARBA" id="ARBA00022664"/>
    </source>
</evidence>
<dbReference type="Proteomes" id="UP000594638">
    <property type="component" value="Unassembled WGS sequence"/>
</dbReference>
<evidence type="ECO:0000256" key="1">
    <source>
        <dbReference type="ARBA" id="ARBA00004123"/>
    </source>
</evidence>
<protein>
    <submittedName>
        <fullName evidence="11">Pre-mRNA-splicing factor SYF1</fullName>
    </submittedName>
</protein>
<dbReference type="OrthoDB" id="10067343at2759"/>
<evidence type="ECO:0000313" key="12">
    <source>
        <dbReference type="Proteomes" id="UP000594638"/>
    </source>
</evidence>
<evidence type="ECO:0000259" key="10">
    <source>
        <dbReference type="Pfam" id="PF23233"/>
    </source>
</evidence>
<dbReference type="InterPro" id="IPR055433">
    <property type="entry name" value="HAT_Syf1-like_N"/>
</dbReference>
<name>A0A8S0TGB2_OLEEU</name>
<accession>A0A8S0TGB2</accession>
<dbReference type="GO" id="GO:0000974">
    <property type="term" value="C:Prp19 complex"/>
    <property type="evidence" value="ECO:0007669"/>
    <property type="project" value="TreeGrafter"/>
</dbReference>
<evidence type="ECO:0000259" key="8">
    <source>
        <dbReference type="Pfam" id="PF23220"/>
    </source>
</evidence>
<dbReference type="InterPro" id="IPR045075">
    <property type="entry name" value="Syf1-like"/>
</dbReference>
<evidence type="ECO:0000256" key="5">
    <source>
        <dbReference type="ARBA" id="ARBA00022737"/>
    </source>
</evidence>
<evidence type="ECO:0000256" key="7">
    <source>
        <dbReference type="ARBA" id="ARBA00023242"/>
    </source>
</evidence>
<dbReference type="InterPro" id="IPR011990">
    <property type="entry name" value="TPR-like_helical_dom_sf"/>
</dbReference>
<dbReference type="GO" id="GO:0000349">
    <property type="term" value="P:generation of catalytic spliceosome for first transesterification step"/>
    <property type="evidence" value="ECO:0007669"/>
    <property type="project" value="TreeGrafter"/>
</dbReference>
<feature type="domain" description="Pre-mRNA-splicing factor Syf1/CRNKL1-like C-terminal HAT-repeats" evidence="9">
    <location>
        <begin position="374"/>
        <end position="704"/>
    </location>
</feature>
<comment type="caution">
    <text evidence="11">The sequence shown here is derived from an EMBL/GenBank/DDBJ whole genome shotgun (WGS) entry which is preliminary data.</text>
</comment>
<evidence type="ECO:0000313" key="11">
    <source>
        <dbReference type="EMBL" id="CAA3004450.1"/>
    </source>
</evidence>
<evidence type="ECO:0000256" key="6">
    <source>
        <dbReference type="ARBA" id="ARBA00023187"/>
    </source>
</evidence>
<dbReference type="FunFam" id="1.25.40.10:FF:000023">
    <property type="entry name" value="Pre-mRNA-splicing factor SYF1"/>
    <property type="match status" value="1"/>
</dbReference>
<dbReference type="InterPro" id="IPR055430">
    <property type="entry name" value="HAT_Syf1_CNRKL1_C"/>
</dbReference>
<dbReference type="SMART" id="SM00386">
    <property type="entry name" value="HAT"/>
    <property type="match status" value="11"/>
</dbReference>
<feature type="domain" description="Pre-mRNA-splicing factor Syf1-like N-terminal HAT-repeats" evidence="10">
    <location>
        <begin position="30"/>
        <end position="165"/>
    </location>
</feature>
<dbReference type="EMBL" id="CACTIH010006223">
    <property type="protein sequence ID" value="CAA3004450.1"/>
    <property type="molecule type" value="Genomic_DNA"/>
</dbReference>
<dbReference type="FunFam" id="1.25.40.10:FF:000137">
    <property type="entry name" value="Pre-mRNA-splicing factor syf1"/>
    <property type="match status" value="1"/>
</dbReference>
<evidence type="ECO:0000259" key="9">
    <source>
        <dbReference type="Pfam" id="PF23231"/>
    </source>
</evidence>